<dbReference type="InterPro" id="IPR029063">
    <property type="entry name" value="SAM-dependent_MTases_sf"/>
</dbReference>
<feature type="region of interest" description="Disordered" evidence="2">
    <location>
        <begin position="183"/>
        <end position="211"/>
    </location>
</feature>
<evidence type="ECO:0000313" key="5">
    <source>
        <dbReference type="Proteomes" id="UP001244011"/>
    </source>
</evidence>
<dbReference type="AlphaFoldDB" id="A0AAJ0C684"/>
<evidence type="ECO:0000313" key="4">
    <source>
        <dbReference type="EMBL" id="KAK1769459.1"/>
    </source>
</evidence>
<dbReference type="CDD" id="cd02440">
    <property type="entry name" value="AdoMet_MTases"/>
    <property type="match status" value="1"/>
</dbReference>
<dbReference type="SUPFAM" id="SSF53335">
    <property type="entry name" value="S-adenosyl-L-methionine-dependent methyltransferases"/>
    <property type="match status" value="1"/>
</dbReference>
<feature type="region of interest" description="Disordered" evidence="2">
    <location>
        <begin position="1"/>
        <end position="22"/>
    </location>
</feature>
<comment type="caution">
    <text evidence="4">The sequence shown here is derived from an EMBL/GenBank/DDBJ whole genome shotgun (WGS) entry which is preliminary data.</text>
</comment>
<feature type="compositionally biased region" description="Low complexity" evidence="2">
    <location>
        <begin position="151"/>
        <end position="164"/>
    </location>
</feature>
<feature type="region of interest" description="Disordered" evidence="2">
    <location>
        <begin position="83"/>
        <end position="128"/>
    </location>
</feature>
<evidence type="ECO:0000256" key="1">
    <source>
        <dbReference type="ARBA" id="ARBA00038158"/>
    </source>
</evidence>
<dbReference type="GO" id="GO:0008757">
    <property type="term" value="F:S-adenosylmethionine-dependent methyltransferase activity"/>
    <property type="evidence" value="ECO:0007669"/>
    <property type="project" value="InterPro"/>
</dbReference>
<dbReference type="PANTHER" id="PTHR43591">
    <property type="entry name" value="METHYLTRANSFERASE"/>
    <property type="match status" value="1"/>
</dbReference>
<dbReference type="EMBL" id="MU839002">
    <property type="protein sequence ID" value="KAK1769459.1"/>
    <property type="molecule type" value="Genomic_DNA"/>
</dbReference>
<feature type="region of interest" description="Disordered" evidence="2">
    <location>
        <begin position="141"/>
        <end position="171"/>
    </location>
</feature>
<dbReference type="GeneID" id="85307612"/>
<feature type="region of interest" description="Disordered" evidence="2">
    <location>
        <begin position="441"/>
        <end position="475"/>
    </location>
</feature>
<dbReference type="Pfam" id="PF08241">
    <property type="entry name" value="Methyltransf_11"/>
    <property type="match status" value="1"/>
</dbReference>
<dbReference type="PANTHER" id="PTHR43591:SF92">
    <property type="entry name" value="METHYLTRANSFERASE TYPE 11 DOMAIN-CONTAINING PROTEIN"/>
    <property type="match status" value="1"/>
</dbReference>
<name>A0AAJ0C684_9PEZI</name>
<evidence type="ECO:0000256" key="2">
    <source>
        <dbReference type="SAM" id="MobiDB-lite"/>
    </source>
</evidence>
<dbReference type="Gene3D" id="3.40.50.150">
    <property type="entry name" value="Vaccinia Virus protein VP39"/>
    <property type="match status" value="1"/>
</dbReference>
<reference evidence="4" key="1">
    <citation type="submission" date="2023-06" db="EMBL/GenBank/DDBJ databases">
        <title>Genome-scale phylogeny and comparative genomics of the fungal order Sordariales.</title>
        <authorList>
            <consortium name="Lawrence Berkeley National Laboratory"/>
            <person name="Hensen N."/>
            <person name="Bonometti L."/>
            <person name="Westerberg I."/>
            <person name="Brannstrom I.O."/>
            <person name="Guillou S."/>
            <person name="Cros-Aarteil S."/>
            <person name="Calhoun S."/>
            <person name="Haridas S."/>
            <person name="Kuo A."/>
            <person name="Mondo S."/>
            <person name="Pangilinan J."/>
            <person name="Riley R."/>
            <person name="Labutti K."/>
            <person name="Andreopoulos B."/>
            <person name="Lipzen A."/>
            <person name="Chen C."/>
            <person name="Yanf M."/>
            <person name="Daum C."/>
            <person name="Ng V."/>
            <person name="Clum A."/>
            <person name="Steindorff A."/>
            <person name="Ohm R."/>
            <person name="Martin F."/>
            <person name="Silar P."/>
            <person name="Natvig D."/>
            <person name="Lalanne C."/>
            <person name="Gautier V."/>
            <person name="Ament-Velasquez S.L."/>
            <person name="Kruys A."/>
            <person name="Hutchinson M.I."/>
            <person name="Powell A.J."/>
            <person name="Barry K."/>
            <person name="Miller A.N."/>
            <person name="Grigoriev I.V."/>
            <person name="Debuchy R."/>
            <person name="Gladieux P."/>
            <person name="Thoren M.H."/>
            <person name="Johannesson H."/>
        </authorList>
    </citation>
    <scope>NUCLEOTIDE SEQUENCE</scope>
    <source>
        <strain evidence="4">8032-3</strain>
    </source>
</reference>
<gene>
    <name evidence="4" type="ORF">QBC33DRAFT_447318</name>
</gene>
<organism evidence="4 5">
    <name type="scientific">Phialemonium atrogriseum</name>
    <dbReference type="NCBI Taxonomy" id="1093897"/>
    <lineage>
        <taxon>Eukaryota</taxon>
        <taxon>Fungi</taxon>
        <taxon>Dikarya</taxon>
        <taxon>Ascomycota</taxon>
        <taxon>Pezizomycotina</taxon>
        <taxon>Sordariomycetes</taxon>
        <taxon>Sordariomycetidae</taxon>
        <taxon>Cephalothecales</taxon>
        <taxon>Cephalothecaceae</taxon>
        <taxon>Phialemonium</taxon>
    </lineage>
</organism>
<dbReference type="RefSeq" id="XP_060285672.1">
    <property type="nucleotide sequence ID" value="XM_060424425.1"/>
</dbReference>
<protein>
    <recommendedName>
        <fullName evidence="3">Methyltransferase type 11 domain-containing protein</fullName>
    </recommendedName>
</protein>
<feature type="region of interest" description="Disordered" evidence="2">
    <location>
        <begin position="892"/>
        <end position="913"/>
    </location>
</feature>
<comment type="similarity">
    <text evidence="1">Belongs to the methyltransferase superfamily. LaeA methyltransferase family.</text>
</comment>
<proteinExistence type="inferred from homology"/>
<dbReference type="Proteomes" id="UP001244011">
    <property type="component" value="Unassembled WGS sequence"/>
</dbReference>
<sequence>MTDLILLPSTTYTPQPPQGRRGVHSLNTIIEEGPEDSRMAHPSVNRRRNRKSVKINQWLSPLSDHFPTPRGFHFLPAPIVPSTPSAVSDDCDAEETSSETSSSIPSSRMSNQQESIVTDATDFDDLSDFEDDDRVRKEQLRANGIARQHGSRSSRNSRTSQRVSKASIEPRKGLTPLVIPAKRDSTTETWSGDPSLRKKIASPVAPTPSSKVELPPVQLAFMQAQQASEVPTVSAPPSLDGSLNSEELAAISAPPTPIIRGNDDDAEGWAGVQLQPGALATLQALSRGDEVLDEEENQVIEVPQEEMSEMRQQPARLITNVRPTSMALVTVQQRSLAGLTKLEIPSPGGFFSELSSASRNTWHVPAMAGDDVSPPTSTTAEQFYKTPWNKTDPLPPPPPRSLHMEHNSHTSTIVEQVVEMPEGPSEDLPTAFRVQPTPEPITARKVPPAFPPNSARAFPARPYEPETPGQPSSPVDATEIVIDHDPEYARQQRDMTLSHLDRTELWLMAQRAYLNGVIWPREEHEKEDAKDGLEEVPAVPLKDVEVKEPEPETSTAQKKKTVRFSEAIQSTGNPKQLPSKLARQESAYYRSFMDFIIRSRPQDAFVHRLPRFEALQAQRVSLGEAHRNQLLGKHQLSAVPESAKKRMSANVARGDDVLVDDPEKLRADKEREALGQMAMATWHVAAMKLLNGGQLVSAPVAKHLARLARQSSHTPAGPRDRARILDLGGQGACDWAWHAALKYPNAKVYTVTTKAIRQLSNSNIRGPPNHRQVAVERLTRLPFADGHFEVVSARELHSILKFAGENGEDEWEACLAECERVLKPGGYLDFSVLDSDIINAGPRGLARSVEFGFALKTLGYDPTPSRLFLGRLSRAGFESVRRAWVCLPVGPKPTPAPSSSGAPPSPRDPKTGLPVRTLHLEAMVSGSGDGAAAATGLAASWAWERWLLRAGAERAAGELRLAGESVGDGEMGSGGLIAADAVHGVIEEGRRVGAAFRMLRGYARKQRAGPEGMGVISMMLDAEI</sequence>
<accession>A0AAJ0C684</accession>
<evidence type="ECO:0000259" key="3">
    <source>
        <dbReference type="Pfam" id="PF08241"/>
    </source>
</evidence>
<dbReference type="InterPro" id="IPR013216">
    <property type="entry name" value="Methyltransf_11"/>
</dbReference>
<feature type="domain" description="Methyltransferase type 11" evidence="3">
    <location>
        <begin position="746"/>
        <end position="828"/>
    </location>
</feature>
<feature type="compositionally biased region" description="Low complexity" evidence="2">
    <location>
        <begin position="98"/>
        <end position="110"/>
    </location>
</feature>
<keyword evidence="5" id="KW-1185">Reference proteome</keyword>